<accession>A0A8J1TG56</accession>
<dbReference type="InterPro" id="IPR055414">
    <property type="entry name" value="LRR_R13L4/SHOC2-like"/>
</dbReference>
<protein>
    <recommendedName>
        <fullName evidence="2">Disease resistance R13L4/SHOC-2-like LRR domain-containing protein</fullName>
    </recommendedName>
</protein>
<dbReference type="PANTHER" id="PTHR16222:SF28">
    <property type="entry name" value="ADP-RIBOSYLGLYCOHYDROLASE"/>
    <property type="match status" value="1"/>
</dbReference>
<dbReference type="AlphaFoldDB" id="A0A8J1TG56"/>
<proteinExistence type="predicted"/>
<dbReference type="GO" id="GO:0046872">
    <property type="term" value="F:metal ion binding"/>
    <property type="evidence" value="ECO:0007669"/>
    <property type="project" value="UniProtKB-KW"/>
</dbReference>
<dbReference type="SUPFAM" id="SSF101478">
    <property type="entry name" value="ADP-ribosylglycohydrolase"/>
    <property type="match status" value="1"/>
</dbReference>
<dbReference type="InterPro" id="IPR005502">
    <property type="entry name" value="Ribosyl_crysJ1"/>
</dbReference>
<evidence type="ECO:0000259" key="2">
    <source>
        <dbReference type="Pfam" id="PF23598"/>
    </source>
</evidence>
<reference evidence="3" key="1">
    <citation type="submission" date="2022-03" db="EMBL/GenBank/DDBJ databases">
        <authorList>
            <person name="Martin C."/>
        </authorList>
    </citation>
    <scope>NUCLEOTIDE SEQUENCE</scope>
</reference>
<dbReference type="Gene3D" id="3.80.10.10">
    <property type="entry name" value="Ribonuclease Inhibitor"/>
    <property type="match status" value="1"/>
</dbReference>
<feature type="binding site" evidence="1">
    <location>
        <position position="570"/>
    </location>
    <ligand>
        <name>Mg(2+)</name>
        <dbReference type="ChEBI" id="CHEBI:18420"/>
        <label>1</label>
    </ligand>
</feature>
<comment type="cofactor">
    <cofactor evidence="1">
        <name>Mg(2+)</name>
        <dbReference type="ChEBI" id="CHEBI:18420"/>
    </cofactor>
    <text evidence="1">Binds 2 magnesium ions per subunit.</text>
</comment>
<dbReference type="InterPro" id="IPR001611">
    <property type="entry name" value="Leu-rich_rpt"/>
</dbReference>
<dbReference type="Pfam" id="PF23598">
    <property type="entry name" value="LRR_14"/>
    <property type="match status" value="1"/>
</dbReference>
<evidence type="ECO:0000256" key="1">
    <source>
        <dbReference type="PIRSR" id="PIRSR605502-1"/>
    </source>
</evidence>
<dbReference type="SMART" id="SM00364">
    <property type="entry name" value="LRR_BAC"/>
    <property type="match status" value="3"/>
</dbReference>
<dbReference type="SMART" id="SM00369">
    <property type="entry name" value="LRR_TYP"/>
    <property type="match status" value="4"/>
</dbReference>
<dbReference type="SUPFAM" id="SSF52058">
    <property type="entry name" value="L domain-like"/>
    <property type="match status" value="1"/>
</dbReference>
<dbReference type="InterPro" id="IPR003591">
    <property type="entry name" value="Leu-rich_rpt_typical-subtyp"/>
</dbReference>
<feature type="binding site" evidence="1">
    <location>
        <position position="338"/>
    </location>
    <ligand>
        <name>Mg(2+)</name>
        <dbReference type="ChEBI" id="CHEBI:18420"/>
        <label>1</label>
    </ligand>
</feature>
<dbReference type="Gene3D" id="1.10.4080.10">
    <property type="entry name" value="ADP-ribosylation/Crystallin J1"/>
    <property type="match status" value="1"/>
</dbReference>
<dbReference type="Pfam" id="PF03747">
    <property type="entry name" value="ADP_ribosyl_GH"/>
    <property type="match status" value="1"/>
</dbReference>
<gene>
    <name evidence="3" type="ORF">OFUS_LOCUS4308</name>
</gene>
<feature type="binding site" evidence="1">
    <location>
        <position position="567"/>
    </location>
    <ligand>
        <name>Mg(2+)</name>
        <dbReference type="ChEBI" id="CHEBI:18420"/>
        <label>1</label>
    </ligand>
</feature>
<organism evidence="3 4">
    <name type="scientific">Owenia fusiformis</name>
    <name type="common">Polychaete worm</name>
    <dbReference type="NCBI Taxonomy" id="6347"/>
    <lineage>
        <taxon>Eukaryota</taxon>
        <taxon>Metazoa</taxon>
        <taxon>Spiralia</taxon>
        <taxon>Lophotrochozoa</taxon>
        <taxon>Annelida</taxon>
        <taxon>Polychaeta</taxon>
        <taxon>Sedentaria</taxon>
        <taxon>Canalipalpata</taxon>
        <taxon>Sabellida</taxon>
        <taxon>Oweniida</taxon>
        <taxon>Oweniidae</taxon>
        <taxon>Owenia</taxon>
    </lineage>
</organism>
<sequence>MGNIEAHDLAPVRDDERKECNLSRKVTYKQYVKHLQGDFSEACMLEWPWNIRDAVSLYERFDASFHRLPDIPPELPLRLPHLHYINLSHNQITEIPESFALLFHLRTVLLNNNAIKKIPMSFIHLVKLEKLDVSHNILRELPETMGTMESLQRLNVSHNKLKTLPLSLGNSKIIKVIMANNNRLETPPQSLCDSGSEATIKHLRKICPKENYAKPTNVKVNVFKRVRGNQLLSSTVPNPQSAQTQYIQQQTYTSNTVIKIKTPLLPPLGSSQYQAYELRDKIVGLIYGAAIGDAIGIATEFMSRDECLFHYDVNSLKYTDIVRDQHRVHWKQGDWTGDFDQCVLVLDSLLHWGGVIDELDFAKRLDEWYYHGFPELKDVEGFTLCNTIVKAVNDPSFLSTPYVVADSIINFRDCHISDKEKESCEEFADNGSLTRCLMLAIPHFHNIDEVVANTVRITKATHADDRCIASAVTIATMLALMLQGQHISNVDELINAAKQQGLKYLTDIRHIKDFEEYCSYTDLNSLNVTEPERMSFTFKPLGAAVVSLRETKDFRCAVSDLLMCGGDSNTNCCVTGALLGCKVGFASLPMEWVEGIRPKQKDWLNEKINLLLDMMGIP</sequence>
<dbReference type="OrthoDB" id="2021138at2759"/>
<dbReference type="EMBL" id="CAIIXF020000002">
    <property type="protein sequence ID" value="CAH1777245.1"/>
    <property type="molecule type" value="Genomic_DNA"/>
</dbReference>
<dbReference type="InterPro" id="IPR032675">
    <property type="entry name" value="LRR_dom_sf"/>
</dbReference>
<keyword evidence="1" id="KW-0479">Metal-binding</keyword>
<dbReference type="Proteomes" id="UP000749559">
    <property type="component" value="Unassembled WGS sequence"/>
</dbReference>
<comment type="caution">
    <text evidence="3">The sequence shown here is derived from an EMBL/GenBank/DDBJ whole genome shotgun (WGS) entry which is preliminary data.</text>
</comment>
<keyword evidence="4" id="KW-1185">Reference proteome</keyword>
<dbReference type="InterPro" id="IPR050792">
    <property type="entry name" value="ADP-ribosylglycohydrolase"/>
</dbReference>
<evidence type="ECO:0000313" key="3">
    <source>
        <dbReference type="EMBL" id="CAH1777245.1"/>
    </source>
</evidence>
<evidence type="ECO:0000313" key="4">
    <source>
        <dbReference type="Proteomes" id="UP000749559"/>
    </source>
</evidence>
<name>A0A8J1TG56_OWEFU</name>
<dbReference type="PROSITE" id="PS51450">
    <property type="entry name" value="LRR"/>
    <property type="match status" value="1"/>
</dbReference>
<dbReference type="PANTHER" id="PTHR16222">
    <property type="entry name" value="ADP-RIBOSYLGLYCOHYDROLASE"/>
    <property type="match status" value="1"/>
</dbReference>
<dbReference type="InterPro" id="IPR036705">
    <property type="entry name" value="Ribosyl_crysJ1_sf"/>
</dbReference>
<feature type="domain" description="Disease resistance R13L4/SHOC-2-like LRR" evidence="2">
    <location>
        <begin position="78"/>
        <end position="176"/>
    </location>
</feature>
<feature type="binding site" evidence="1">
    <location>
        <position position="336"/>
    </location>
    <ligand>
        <name>Mg(2+)</name>
        <dbReference type="ChEBI" id="CHEBI:18420"/>
        <label>1</label>
    </ligand>
</feature>
<keyword evidence="1" id="KW-0460">Magnesium</keyword>